<organism evidence="2 3">
    <name type="scientific">Scophthalmus maximus</name>
    <name type="common">Turbot</name>
    <name type="synonym">Psetta maxima</name>
    <dbReference type="NCBI Taxonomy" id="52904"/>
    <lineage>
        <taxon>Eukaryota</taxon>
        <taxon>Metazoa</taxon>
        <taxon>Chordata</taxon>
        <taxon>Craniata</taxon>
        <taxon>Vertebrata</taxon>
        <taxon>Euteleostomi</taxon>
        <taxon>Actinopterygii</taxon>
        <taxon>Neopterygii</taxon>
        <taxon>Teleostei</taxon>
        <taxon>Neoteleostei</taxon>
        <taxon>Acanthomorphata</taxon>
        <taxon>Carangaria</taxon>
        <taxon>Pleuronectiformes</taxon>
        <taxon>Pleuronectoidei</taxon>
        <taxon>Scophthalmidae</taxon>
        <taxon>Scophthalmus</taxon>
    </lineage>
</organism>
<sequence>MLLLLLEPTSASKGPLNSADPPTDSKHAPTCAPRANRKEVHGWMRAPADPIRVLLQEHRYAIASVMLETRFILRNTEQEASSGRKEEIRLKNTVRKEAKRNTSD</sequence>
<feature type="region of interest" description="Disordered" evidence="1">
    <location>
        <begin position="1"/>
        <end position="41"/>
    </location>
</feature>
<gene>
    <name evidence="2" type="ORF">F2P81_009915</name>
</gene>
<feature type="compositionally biased region" description="Basic and acidic residues" evidence="1">
    <location>
        <begin position="82"/>
        <end position="104"/>
    </location>
</feature>
<reference evidence="2 3" key="1">
    <citation type="submission" date="2019-06" db="EMBL/GenBank/DDBJ databases">
        <title>Draft genomes of female and male turbot (Scophthalmus maximus).</title>
        <authorList>
            <person name="Xu H."/>
            <person name="Xu X.-W."/>
            <person name="Shao C."/>
            <person name="Chen S."/>
        </authorList>
    </citation>
    <scope>NUCLEOTIDE SEQUENCE [LARGE SCALE GENOMIC DNA]</scope>
    <source>
        <strain evidence="2">Ysfricsl-2016a</strain>
        <tissue evidence="2">Blood</tissue>
    </source>
</reference>
<dbReference type="EMBL" id="VEVO01000009">
    <property type="protein sequence ID" value="KAF0037041.1"/>
    <property type="molecule type" value="Genomic_DNA"/>
</dbReference>
<proteinExistence type="predicted"/>
<evidence type="ECO:0000256" key="1">
    <source>
        <dbReference type="SAM" id="MobiDB-lite"/>
    </source>
</evidence>
<feature type="region of interest" description="Disordered" evidence="1">
    <location>
        <begin position="77"/>
        <end position="104"/>
    </location>
</feature>
<evidence type="ECO:0000313" key="3">
    <source>
        <dbReference type="Proteomes" id="UP000438429"/>
    </source>
</evidence>
<dbReference type="AlphaFoldDB" id="A0A6A4T1C0"/>
<evidence type="ECO:0000313" key="2">
    <source>
        <dbReference type="EMBL" id="KAF0037041.1"/>
    </source>
</evidence>
<dbReference type="Proteomes" id="UP000438429">
    <property type="component" value="Unassembled WGS sequence"/>
</dbReference>
<protein>
    <submittedName>
        <fullName evidence="2">Uncharacterized protein</fullName>
    </submittedName>
</protein>
<comment type="caution">
    <text evidence="2">The sequence shown here is derived from an EMBL/GenBank/DDBJ whole genome shotgun (WGS) entry which is preliminary data.</text>
</comment>
<name>A0A6A4T1C0_SCOMX</name>
<accession>A0A6A4T1C0</accession>